<dbReference type="AlphaFoldDB" id="A0A9W9BT80"/>
<evidence type="ECO:0000313" key="2">
    <source>
        <dbReference type="EMBL" id="KAJ4328774.1"/>
    </source>
</evidence>
<evidence type="ECO:0000313" key="3">
    <source>
        <dbReference type="Proteomes" id="UP001140502"/>
    </source>
</evidence>
<sequence length="83" mass="8781">MSGSANPVSRPAESEAAGVTELGAATIGQPPAVNTEDRDSGQDDDELAESTTSISDSVLQYRTIHGRTYHSERGNAHYWCGNS</sequence>
<reference evidence="2" key="1">
    <citation type="submission" date="2022-10" db="EMBL/GenBank/DDBJ databases">
        <title>Tapping the CABI collections for fungal endophytes: first genome assemblies for Collariella, Neodidymelliopsis, Ascochyta clinopodiicola, Didymella pomorum, Didymosphaeria variabile, Neocosmospora piperis and Neocucurbitaria cava.</title>
        <authorList>
            <person name="Hill R."/>
        </authorList>
    </citation>
    <scope>NUCLEOTIDE SEQUENCE</scope>
    <source>
        <strain evidence="2">IMI 366586</strain>
    </source>
</reference>
<dbReference type="EMBL" id="JAPEUR010000007">
    <property type="protein sequence ID" value="KAJ4328774.1"/>
    <property type="molecule type" value="Genomic_DNA"/>
</dbReference>
<proteinExistence type="predicted"/>
<accession>A0A9W9BT80</accession>
<comment type="caution">
    <text evidence="2">The sequence shown here is derived from an EMBL/GenBank/DDBJ whole genome shotgun (WGS) entry which is preliminary data.</text>
</comment>
<keyword evidence="3" id="KW-1185">Reference proteome</keyword>
<evidence type="ECO:0000256" key="1">
    <source>
        <dbReference type="SAM" id="MobiDB-lite"/>
    </source>
</evidence>
<name>A0A9W9BT80_9HYPO</name>
<gene>
    <name evidence="2" type="ORF">N0V84_000779</name>
</gene>
<dbReference type="OrthoDB" id="5106473at2759"/>
<feature type="region of interest" description="Disordered" evidence="1">
    <location>
        <begin position="1"/>
        <end position="54"/>
    </location>
</feature>
<dbReference type="Proteomes" id="UP001140502">
    <property type="component" value="Unassembled WGS sequence"/>
</dbReference>
<organism evidence="2 3">
    <name type="scientific">Fusarium piperis</name>
    <dbReference type="NCBI Taxonomy" id="1435070"/>
    <lineage>
        <taxon>Eukaryota</taxon>
        <taxon>Fungi</taxon>
        <taxon>Dikarya</taxon>
        <taxon>Ascomycota</taxon>
        <taxon>Pezizomycotina</taxon>
        <taxon>Sordariomycetes</taxon>
        <taxon>Hypocreomycetidae</taxon>
        <taxon>Hypocreales</taxon>
        <taxon>Nectriaceae</taxon>
        <taxon>Fusarium</taxon>
        <taxon>Fusarium solani species complex</taxon>
    </lineage>
</organism>
<protein>
    <submittedName>
        <fullName evidence="2">Uncharacterized protein</fullName>
    </submittedName>
</protein>